<sequence>MFKKICLLCISAIMVLSLCSCSGTGKTADCKIIPIESDIYTQEDYEEACQVVFDYFKGFKGCNMTEIKYAGDENADAMEEWAKEYGADEVIILESSFDTDSKGGDGSLNPNDTYTGWQWILARDKDGKWQHKDHGYG</sequence>
<dbReference type="RefSeq" id="WP_090471662.1">
    <property type="nucleotide sequence ID" value="NZ_FOWF01000021.1"/>
</dbReference>
<gene>
    <name evidence="2" type="ORF">SAMN05216508_12021</name>
</gene>
<feature type="chain" id="PRO_5039389444" description="Lipoprotein" evidence="1">
    <location>
        <begin position="23"/>
        <end position="137"/>
    </location>
</feature>
<reference evidence="2 3" key="1">
    <citation type="submission" date="2016-10" db="EMBL/GenBank/DDBJ databases">
        <authorList>
            <person name="de Groot N.N."/>
        </authorList>
    </citation>
    <scope>NUCLEOTIDE SEQUENCE [LARGE SCALE GENOMIC DNA]</scope>
    <source>
        <strain evidence="2 3">KHGC13</strain>
    </source>
</reference>
<proteinExistence type="predicted"/>
<accession>A0A1I7HMW3</accession>
<evidence type="ECO:0000313" key="2">
    <source>
        <dbReference type="EMBL" id="SFU62087.1"/>
    </source>
</evidence>
<keyword evidence="1" id="KW-0732">Signal</keyword>
<feature type="signal peptide" evidence="1">
    <location>
        <begin position="1"/>
        <end position="22"/>
    </location>
</feature>
<dbReference type="AlphaFoldDB" id="A0A1I7HMW3"/>
<organism evidence="2 3">
    <name type="scientific">Eubacterium pyruvativorans</name>
    <dbReference type="NCBI Taxonomy" id="155865"/>
    <lineage>
        <taxon>Bacteria</taxon>
        <taxon>Bacillati</taxon>
        <taxon>Bacillota</taxon>
        <taxon>Clostridia</taxon>
        <taxon>Eubacteriales</taxon>
        <taxon>Eubacteriaceae</taxon>
        <taxon>Eubacterium</taxon>
    </lineage>
</organism>
<dbReference type="EMBL" id="FPBT01000020">
    <property type="protein sequence ID" value="SFU62087.1"/>
    <property type="molecule type" value="Genomic_DNA"/>
</dbReference>
<protein>
    <recommendedName>
        <fullName evidence="4">Lipoprotein</fullName>
    </recommendedName>
</protein>
<dbReference type="OrthoDB" id="9801008at2"/>
<evidence type="ECO:0000313" key="3">
    <source>
        <dbReference type="Proteomes" id="UP000198817"/>
    </source>
</evidence>
<dbReference type="Proteomes" id="UP000198817">
    <property type="component" value="Unassembled WGS sequence"/>
</dbReference>
<evidence type="ECO:0008006" key="4">
    <source>
        <dbReference type="Google" id="ProtNLM"/>
    </source>
</evidence>
<name>A0A1I7HMW3_9FIRM</name>
<dbReference type="PROSITE" id="PS51257">
    <property type="entry name" value="PROKAR_LIPOPROTEIN"/>
    <property type="match status" value="1"/>
</dbReference>
<keyword evidence="3" id="KW-1185">Reference proteome</keyword>
<evidence type="ECO:0000256" key="1">
    <source>
        <dbReference type="SAM" id="SignalP"/>
    </source>
</evidence>